<dbReference type="InterPro" id="IPR013094">
    <property type="entry name" value="AB_hydrolase_3"/>
</dbReference>
<sequence length="327" mass="34909">MDPDAEIAFEFVPVIRHYKSGRVERLIPSNPVPPSVDAATGVSSRDVTIDAATGLWGRIYLPDLAKCPGVRLPVVIYFHGGGLVVGSAAEASEHAFLNRLAARAGALAVSVEYRLAPEHPVPACYDDAWAAVRWAASDKGPADPWVRDHADAARVFVLGFSAGGNVAHNVTLRAGLGLEEGDDGGGAAVRVKGMALLHPYFLAATRAEGEVKVPWVREKLEELWAFACGGGRNAAGPDDPRVNPVAEGAPSLRRLGCERVLVCTADDELEVRGKAYYEGLLASGWVEGEVELLDSAGEEHEFHLHRPDSPKALGLMDRLVAFIQGKQ</sequence>
<dbReference type="Pfam" id="PF07859">
    <property type="entry name" value="Abhydrolase_3"/>
    <property type="match status" value="1"/>
</dbReference>
<dbReference type="PANTHER" id="PTHR23024:SF458">
    <property type="entry name" value="ALPHA_BETA HYDROLASE FOLD-3 DOMAIN-CONTAINING PROTEIN"/>
    <property type="match status" value="1"/>
</dbReference>
<dbReference type="AlphaFoldDB" id="A0AAV5D078"/>
<evidence type="ECO:0000259" key="1">
    <source>
        <dbReference type="Pfam" id="PF07859"/>
    </source>
</evidence>
<comment type="caution">
    <text evidence="2">The sequence shown here is derived from an EMBL/GenBank/DDBJ whole genome shotgun (WGS) entry which is preliminary data.</text>
</comment>
<organism evidence="2 3">
    <name type="scientific">Eleusine coracana subsp. coracana</name>
    <dbReference type="NCBI Taxonomy" id="191504"/>
    <lineage>
        <taxon>Eukaryota</taxon>
        <taxon>Viridiplantae</taxon>
        <taxon>Streptophyta</taxon>
        <taxon>Embryophyta</taxon>
        <taxon>Tracheophyta</taxon>
        <taxon>Spermatophyta</taxon>
        <taxon>Magnoliopsida</taxon>
        <taxon>Liliopsida</taxon>
        <taxon>Poales</taxon>
        <taxon>Poaceae</taxon>
        <taxon>PACMAD clade</taxon>
        <taxon>Chloridoideae</taxon>
        <taxon>Cynodonteae</taxon>
        <taxon>Eleusininae</taxon>
        <taxon>Eleusine</taxon>
    </lineage>
</organism>
<evidence type="ECO:0000313" key="3">
    <source>
        <dbReference type="Proteomes" id="UP001054889"/>
    </source>
</evidence>
<keyword evidence="3" id="KW-1185">Reference proteome</keyword>
<dbReference type="Proteomes" id="UP001054889">
    <property type="component" value="Unassembled WGS sequence"/>
</dbReference>
<dbReference type="GO" id="GO:0016787">
    <property type="term" value="F:hydrolase activity"/>
    <property type="evidence" value="ECO:0007669"/>
    <property type="project" value="InterPro"/>
</dbReference>
<proteinExistence type="predicted"/>
<evidence type="ECO:0000313" key="2">
    <source>
        <dbReference type="EMBL" id="GJN03781.1"/>
    </source>
</evidence>
<dbReference type="PANTHER" id="PTHR23024">
    <property type="entry name" value="ARYLACETAMIDE DEACETYLASE"/>
    <property type="match status" value="1"/>
</dbReference>
<reference evidence="2" key="2">
    <citation type="submission" date="2021-12" db="EMBL/GenBank/DDBJ databases">
        <title>Resequencing data analysis of finger millet.</title>
        <authorList>
            <person name="Hatakeyama M."/>
            <person name="Aluri S."/>
            <person name="Balachadran M.T."/>
            <person name="Sivarajan S.R."/>
            <person name="Poveda L."/>
            <person name="Shimizu-Inatsugi R."/>
            <person name="Schlapbach R."/>
            <person name="Sreeman S.M."/>
            <person name="Shimizu K.K."/>
        </authorList>
    </citation>
    <scope>NUCLEOTIDE SEQUENCE</scope>
</reference>
<gene>
    <name evidence="2" type="primary">ga21259</name>
    <name evidence="2" type="ORF">PR202_ga21259</name>
</gene>
<dbReference type="EMBL" id="BQKI01000010">
    <property type="protein sequence ID" value="GJN03781.1"/>
    <property type="molecule type" value="Genomic_DNA"/>
</dbReference>
<dbReference type="InterPro" id="IPR029058">
    <property type="entry name" value="AB_hydrolase_fold"/>
</dbReference>
<feature type="domain" description="Alpha/beta hydrolase fold-3" evidence="1">
    <location>
        <begin position="75"/>
        <end position="303"/>
    </location>
</feature>
<dbReference type="SUPFAM" id="SSF53474">
    <property type="entry name" value="alpha/beta-Hydrolases"/>
    <property type="match status" value="1"/>
</dbReference>
<dbReference type="InterPro" id="IPR050466">
    <property type="entry name" value="Carboxylest/Gibb_receptor"/>
</dbReference>
<protein>
    <recommendedName>
        <fullName evidence="1">Alpha/beta hydrolase fold-3 domain-containing protein</fullName>
    </recommendedName>
</protein>
<dbReference type="Gene3D" id="3.40.50.1820">
    <property type="entry name" value="alpha/beta hydrolase"/>
    <property type="match status" value="1"/>
</dbReference>
<accession>A0AAV5D078</accession>
<name>A0AAV5D078_ELECO</name>
<reference evidence="2" key="1">
    <citation type="journal article" date="2018" name="DNA Res.">
        <title>Multiple hybrid de novo genome assembly of finger millet, an orphan allotetraploid crop.</title>
        <authorList>
            <person name="Hatakeyama M."/>
            <person name="Aluri S."/>
            <person name="Balachadran M.T."/>
            <person name="Sivarajan S.R."/>
            <person name="Patrignani A."/>
            <person name="Gruter S."/>
            <person name="Poveda L."/>
            <person name="Shimizu-Inatsugi R."/>
            <person name="Baeten J."/>
            <person name="Francoijs K.J."/>
            <person name="Nataraja K.N."/>
            <person name="Reddy Y.A.N."/>
            <person name="Phadnis S."/>
            <person name="Ravikumar R.L."/>
            <person name="Schlapbach R."/>
            <person name="Sreeman S.M."/>
            <person name="Shimizu K.K."/>
        </authorList>
    </citation>
    <scope>NUCLEOTIDE SEQUENCE</scope>
</reference>